<keyword evidence="7" id="KW-0375">Hydrogen ion transport</keyword>
<dbReference type="Gene3D" id="3.30.1360.120">
    <property type="entry name" value="Probable tRNA modification gtpase trme, domain 1"/>
    <property type="match status" value="1"/>
</dbReference>
<evidence type="ECO:0000256" key="7">
    <source>
        <dbReference type="ARBA" id="ARBA00022781"/>
    </source>
</evidence>
<dbReference type="SUPFAM" id="SSF103025">
    <property type="entry name" value="Folate-binding domain"/>
    <property type="match status" value="1"/>
</dbReference>
<sequence>MSLDPPTYLASLQSNIRQRPIPWDGAVRAGTLTEEQYAKIRAVDKAKKLEQRKEVVEGDFDGYRLLFVGGPGKPSVLETAGKHANVIQYILVLLGDLIDAVPSLAKALFKNTDPYRHFLPLLHSNTTEDPIPLLTSHALTTLMSLSRDESKATEQALPVVFTYLSGLAKSTDAGLQDIAVQEYSALLFGRSSRHKFWNQRSETVEPLVKILQTAAGIGNGGNSAANLWSGNVNVRNNGFEGSLGGGVGLQLLYHVLLVIWQLSFEADEIGDNLNDEYDVILLYTHLLRLSQKEKTTRLILSTLYNLLEKNQTSLLPTAVLARLPALLENLGSRHMTDPDLLEDLQSLKELLDEYTKTKTTFDEYVAEVNSGHLRWSPPHRSQVFWAENARKILEFENGEIPRKLAEIMQKPWDNDKQVLAIACNDIGCLVKEVPEKRYQLEKVGLKTRVMELMQSDDENGFGNAVRAAPRLQASLTKSRLNTSFAAIPAFKVYQQRVDVRYASDTANADLKKTPLYDLHIAQGGKMVPFAGHSMPVQYANASLAESHHFTRNHASLFDVSHMVQHIFKGPNAAAFLEKLTPSGWSNQGIMQSKLTTFLWPGTGGIVDDSVITRIGEDEYYVVTNGACFEKDCKYLDEELGKFGAGVEWTRLDGSGLVALQGPQAAEILKEVLASEVNLDKLYFGNAVYADLKLADGSKTHPVLISRGGYTGEDGFEISFNGKLYPALESTTPAVESLLKIAGPERLQLAGLGARDSLRLEAGMCLYGNDLDDTTTPVEAGLAWVIPKDRRATGGFHGAEVIIPQLTPKSKGGAGVERRRVGFVVQGAPARDGAEVQKDGEPVGKITSGVPSPTLGKNIAMGYVKDGLQKAGTELDVVVRGRKRKGIVTKMPFVPSRYHKPE</sequence>
<comment type="catalytic activity">
    <reaction evidence="10">
        <text>N(6)-[(R)-S(8)-aminomethyldihydrolipoyl]-L-lysyl-[protein] + (6S)-5,6,7,8-tetrahydrofolate = N(6)-[(R)-dihydrolipoyl]-L-lysyl-[protein] + (6R)-5,10-methylene-5,6,7,8-tetrahydrofolate + NH4(+)</text>
        <dbReference type="Rhea" id="RHEA:16945"/>
        <dbReference type="Rhea" id="RHEA-COMP:10475"/>
        <dbReference type="Rhea" id="RHEA-COMP:10492"/>
        <dbReference type="ChEBI" id="CHEBI:15636"/>
        <dbReference type="ChEBI" id="CHEBI:28938"/>
        <dbReference type="ChEBI" id="CHEBI:57453"/>
        <dbReference type="ChEBI" id="CHEBI:83100"/>
        <dbReference type="ChEBI" id="CHEBI:83143"/>
        <dbReference type="EC" id="2.1.2.10"/>
    </reaction>
</comment>
<dbReference type="NCBIfam" id="TIGR00528">
    <property type="entry name" value="gcvT"/>
    <property type="match status" value="1"/>
</dbReference>
<dbReference type="InterPro" id="IPR028896">
    <property type="entry name" value="GcvT/YgfZ/DmdA"/>
</dbReference>
<evidence type="ECO:0000259" key="12">
    <source>
        <dbReference type="Pfam" id="PF08669"/>
    </source>
</evidence>
<gene>
    <name evidence="14" type="ORF">H634G_06021</name>
</gene>
<dbReference type="Pfam" id="PF01571">
    <property type="entry name" value="GCV_T"/>
    <property type="match status" value="1"/>
</dbReference>
<feature type="domain" description="GCVT N-terminal" evidence="11">
    <location>
        <begin position="515"/>
        <end position="788"/>
    </location>
</feature>
<dbReference type="Gene3D" id="3.30.70.1400">
    <property type="entry name" value="Aminomethyltransferase beta-barrel domains"/>
    <property type="match status" value="1"/>
</dbReference>
<dbReference type="GO" id="GO:0000221">
    <property type="term" value="C:vacuolar proton-transporting V-type ATPase, V1 domain"/>
    <property type="evidence" value="ECO:0007669"/>
    <property type="project" value="InterPro"/>
</dbReference>
<evidence type="ECO:0000256" key="3">
    <source>
        <dbReference type="ARBA" id="ARBA00012616"/>
    </source>
</evidence>
<dbReference type="SUPFAM" id="SSF48371">
    <property type="entry name" value="ARM repeat"/>
    <property type="match status" value="1"/>
</dbReference>
<dbReference type="GO" id="GO:0004047">
    <property type="term" value="F:aminomethyltransferase activity"/>
    <property type="evidence" value="ECO:0007669"/>
    <property type="project" value="UniProtKB-EC"/>
</dbReference>
<dbReference type="NCBIfam" id="NF001567">
    <property type="entry name" value="PRK00389.1"/>
    <property type="match status" value="1"/>
</dbReference>
<dbReference type="GO" id="GO:0032259">
    <property type="term" value="P:methylation"/>
    <property type="evidence" value="ECO:0007669"/>
    <property type="project" value="UniProtKB-KW"/>
</dbReference>
<evidence type="ECO:0000259" key="11">
    <source>
        <dbReference type="Pfam" id="PF01571"/>
    </source>
</evidence>
<dbReference type="InterPro" id="IPR029043">
    <property type="entry name" value="GcvT/YgfZ_C"/>
</dbReference>
<evidence type="ECO:0000313" key="14">
    <source>
        <dbReference type="EMBL" id="KJK78646.1"/>
    </source>
</evidence>
<evidence type="ECO:0000259" key="13">
    <source>
        <dbReference type="Pfam" id="PF11698"/>
    </source>
</evidence>
<dbReference type="Pfam" id="PF03224">
    <property type="entry name" value="V-ATPase_H_N"/>
    <property type="match status" value="1"/>
</dbReference>
<dbReference type="InterPro" id="IPR038497">
    <property type="entry name" value="ATPase_V1-cplx_hsu_C_sf"/>
</dbReference>
<dbReference type="GO" id="GO:0005739">
    <property type="term" value="C:mitochondrion"/>
    <property type="evidence" value="ECO:0007669"/>
    <property type="project" value="TreeGrafter"/>
</dbReference>
<dbReference type="InterPro" id="IPR013977">
    <property type="entry name" value="GcvT_C"/>
</dbReference>
<evidence type="ECO:0000256" key="2">
    <source>
        <dbReference type="ARBA" id="ARBA00008613"/>
    </source>
</evidence>
<evidence type="ECO:0000256" key="8">
    <source>
        <dbReference type="ARBA" id="ARBA00023065"/>
    </source>
</evidence>
<dbReference type="PANTHER" id="PTHR43757">
    <property type="entry name" value="AMINOMETHYLTRANSFERASE"/>
    <property type="match status" value="1"/>
</dbReference>
<accession>A0A0D9NXT1</accession>
<dbReference type="AlphaFoldDB" id="A0A0D9NXT1"/>
<dbReference type="GO" id="GO:0005960">
    <property type="term" value="C:glycine cleavage complex"/>
    <property type="evidence" value="ECO:0007669"/>
    <property type="project" value="InterPro"/>
</dbReference>
<organism evidence="14 15">
    <name type="scientific">Metarhizium anisopliae BRIP 53293</name>
    <dbReference type="NCBI Taxonomy" id="1291518"/>
    <lineage>
        <taxon>Eukaryota</taxon>
        <taxon>Fungi</taxon>
        <taxon>Dikarya</taxon>
        <taxon>Ascomycota</taxon>
        <taxon>Pezizomycotina</taxon>
        <taxon>Sordariomycetes</taxon>
        <taxon>Hypocreomycetidae</taxon>
        <taxon>Hypocreales</taxon>
        <taxon>Clavicipitaceae</taxon>
        <taxon>Metarhizium</taxon>
    </lineage>
</organism>
<dbReference type="FunFam" id="1.25.10.10:FF:000326">
    <property type="entry name" value="V-type proton ATPase subunit H"/>
    <property type="match status" value="1"/>
</dbReference>
<proteinExistence type="inferred from homology"/>
<dbReference type="GO" id="GO:0006546">
    <property type="term" value="P:glycine catabolic process"/>
    <property type="evidence" value="ECO:0007669"/>
    <property type="project" value="InterPro"/>
</dbReference>
<dbReference type="InterPro" id="IPR011987">
    <property type="entry name" value="ATPase_V1-cplx_hsu_C"/>
</dbReference>
<dbReference type="FunFam" id="1.25.40.150:FF:000002">
    <property type="entry name" value="V-type proton ATPase subunit H"/>
    <property type="match status" value="1"/>
</dbReference>
<keyword evidence="14" id="KW-0489">Methyltransferase</keyword>
<reference evidence="15" key="1">
    <citation type="journal article" date="2014" name="BMC Genomics">
        <title>The genome sequence of the biocontrol fungus Metarhizium anisopliae and comparative genomics of Metarhizium species.</title>
        <authorList>
            <person name="Pattemore J.A."/>
            <person name="Hane J.K."/>
            <person name="Williams A.H."/>
            <person name="Wilson B.A."/>
            <person name="Stodart B.J."/>
            <person name="Ash G.J."/>
        </authorList>
    </citation>
    <scope>NUCLEOTIDE SEQUENCE [LARGE SCALE GENOMIC DNA]</scope>
    <source>
        <strain evidence="15">BRIP 53293</strain>
    </source>
</reference>
<dbReference type="PANTHER" id="PTHR43757:SF2">
    <property type="entry name" value="AMINOMETHYLTRANSFERASE, MITOCHONDRIAL"/>
    <property type="match status" value="1"/>
</dbReference>
<dbReference type="GO" id="GO:0046961">
    <property type="term" value="F:proton-transporting ATPase activity, rotational mechanism"/>
    <property type="evidence" value="ECO:0007669"/>
    <property type="project" value="InterPro"/>
</dbReference>
<dbReference type="InterPro" id="IPR016024">
    <property type="entry name" value="ARM-type_fold"/>
</dbReference>
<dbReference type="FunFam" id="2.40.30.110:FF:000002">
    <property type="entry name" value="Aminomethyltransferase"/>
    <property type="match status" value="1"/>
</dbReference>
<evidence type="ECO:0000256" key="5">
    <source>
        <dbReference type="ARBA" id="ARBA00022576"/>
    </source>
</evidence>
<dbReference type="GO" id="GO:0008168">
    <property type="term" value="F:methyltransferase activity"/>
    <property type="evidence" value="ECO:0007669"/>
    <property type="project" value="UniProtKB-KW"/>
</dbReference>
<dbReference type="GO" id="GO:0008483">
    <property type="term" value="F:transaminase activity"/>
    <property type="evidence" value="ECO:0007669"/>
    <property type="project" value="UniProtKB-KW"/>
</dbReference>
<keyword evidence="8" id="KW-0406">Ion transport</keyword>
<keyword evidence="15" id="KW-1185">Reference proteome</keyword>
<evidence type="ECO:0000256" key="10">
    <source>
        <dbReference type="ARBA" id="ARBA00047665"/>
    </source>
</evidence>
<dbReference type="FunFam" id="4.10.1250.10:FF:000002">
    <property type="entry name" value="Aminomethyltransferase"/>
    <property type="match status" value="1"/>
</dbReference>
<evidence type="ECO:0000256" key="4">
    <source>
        <dbReference type="ARBA" id="ARBA00022448"/>
    </source>
</evidence>
<comment type="similarity">
    <text evidence="2">Belongs to the V-ATPase H subunit family.</text>
</comment>
<name>A0A0D9NXT1_METAN</name>
<evidence type="ECO:0000256" key="9">
    <source>
        <dbReference type="ARBA" id="ARBA00031395"/>
    </source>
</evidence>
<dbReference type="SUPFAM" id="SSF101790">
    <property type="entry name" value="Aminomethyltransferase beta-barrel domain"/>
    <property type="match status" value="1"/>
</dbReference>
<keyword evidence="6 14" id="KW-0808">Transferase</keyword>
<dbReference type="Gene3D" id="2.40.30.110">
    <property type="entry name" value="Aminomethyltransferase beta-barrel domains"/>
    <property type="match status" value="1"/>
</dbReference>
<dbReference type="InterPro" id="IPR006223">
    <property type="entry name" value="GcvT"/>
</dbReference>
<keyword evidence="4" id="KW-0813">Transport</keyword>
<dbReference type="STRING" id="1291518.A0A0D9NXT1"/>
<evidence type="ECO:0000256" key="6">
    <source>
        <dbReference type="ARBA" id="ARBA00022679"/>
    </source>
</evidence>
<dbReference type="InterPro" id="IPR006222">
    <property type="entry name" value="GCVT_N"/>
</dbReference>
<evidence type="ECO:0000313" key="15">
    <source>
        <dbReference type="Proteomes" id="UP000054544"/>
    </source>
</evidence>
<comment type="similarity">
    <text evidence="1">Belongs to the GcvT family.</text>
</comment>
<dbReference type="Gene3D" id="4.10.1250.10">
    <property type="entry name" value="Aminomethyltransferase fragment"/>
    <property type="match status" value="1"/>
</dbReference>
<protein>
    <recommendedName>
        <fullName evidence="3">aminomethyltransferase</fullName>
        <ecNumber evidence="3">2.1.2.10</ecNumber>
    </recommendedName>
    <alternativeName>
        <fullName evidence="9">Glycine cleavage system T protein</fullName>
    </alternativeName>
</protein>
<dbReference type="InterPro" id="IPR011989">
    <property type="entry name" value="ARM-like"/>
</dbReference>
<dbReference type="Pfam" id="PF11698">
    <property type="entry name" value="V-ATPase_H_C"/>
    <property type="match status" value="1"/>
</dbReference>
<evidence type="ECO:0000256" key="1">
    <source>
        <dbReference type="ARBA" id="ARBA00008609"/>
    </source>
</evidence>
<dbReference type="Gene3D" id="1.25.10.10">
    <property type="entry name" value="Leucine-rich Repeat Variant"/>
    <property type="match status" value="1"/>
</dbReference>
<dbReference type="OrthoDB" id="10263536at2759"/>
<dbReference type="EMBL" id="KE384733">
    <property type="protein sequence ID" value="KJK78646.1"/>
    <property type="molecule type" value="Genomic_DNA"/>
</dbReference>
<dbReference type="EC" id="2.1.2.10" evidence="3"/>
<dbReference type="Pfam" id="PF08669">
    <property type="entry name" value="GCV_T_C"/>
    <property type="match status" value="1"/>
</dbReference>
<dbReference type="Proteomes" id="UP000054544">
    <property type="component" value="Unassembled WGS sequence"/>
</dbReference>
<feature type="domain" description="ATPase V1 complex subunit H C-terminal" evidence="13">
    <location>
        <begin position="358"/>
        <end position="459"/>
    </location>
</feature>
<feature type="domain" description="Aminomethyltransferase C-terminal" evidence="12">
    <location>
        <begin position="817"/>
        <end position="893"/>
    </location>
</feature>
<dbReference type="Gene3D" id="1.25.40.150">
    <property type="entry name" value="V-type ATPase, subunit H, C-terminal domain"/>
    <property type="match status" value="1"/>
</dbReference>
<dbReference type="InterPro" id="IPR004908">
    <property type="entry name" value="ATPase_V1-cplx_hsu"/>
</dbReference>
<keyword evidence="5" id="KW-0032">Aminotransferase</keyword>
<dbReference type="InterPro" id="IPR027266">
    <property type="entry name" value="TrmE/GcvT-like"/>
</dbReference>